<evidence type="ECO:0000313" key="1">
    <source>
        <dbReference type="EMBL" id="KAF1800326.1"/>
    </source>
</evidence>
<proteinExistence type="predicted"/>
<protein>
    <submittedName>
        <fullName evidence="1">Uncharacterized protein</fullName>
    </submittedName>
</protein>
<gene>
    <name evidence="1" type="ORF">FB192DRAFT_1438592</name>
</gene>
<dbReference type="Proteomes" id="UP000469890">
    <property type="component" value="Unassembled WGS sequence"/>
</dbReference>
<sequence>MEKILSYLQYDYLICFGVDEHGYIRITGSSNRAICTDELLNAGAEMRRNKRLPLLKHNTVFLECYELLSKEKKKLKLLENEMARLASIRDLFKRTKKKLLKEKGTSLDTAQILFIMPLGWTEEHYKDKIHAFLLDMDWIAPKDNESKLIMIPFIQVLVQEFQRLYSEEQNLDSERTSVLFSVQPAIKEEGDKTRVNYTFFKMQGAKELIAVSKTLACSDFLLVPSIVPPIENNKSIYLADLRDVMYDAVRKIVVRIKGKDPECISNENTIKEEDPLWKIACNIPYSQEHAEGDIARNLGESFQNVNFEMHQLEDLKSWTSSRLRAAVFNDVNVKSYFEQVNNLVEGALDKCNNAVKNSLDGIQHVLFYGNRSDYLTCFIADGRIIQGSKNIYSYNDQHLDRYAMQQPYKMIQIANAILPPVIAGKEEQTNPAFRPRTHANSLIAPNSFYVQANVTDTQIYFILNKVIEVPPPETGIALSTVQERSIETEDIAEAASLLLWNYYQSMIDVEEQQHLFFECCQDHDSTAIVSIRHYEQFKQNAKKLIDFWFATEDILPGEGLNTCRLVSVDNRCTCALKLSQRLLLEVGLKPAIVRIANTIRGVLFSNAFFGLYQLSALILETNLKAINNQPFSCAIDGLLKQNLKEFLHVHYRQLLLLSHGKLADDDKLRYLGRGGYSQVSSTNYIFKWRSLNMPMGRRASKRAKRPILGLLENGVCKSLPLKVDSQGFSEFTYLVLAKGADLPLDGIHLAFVTKHLKSLNLDVFVSNHPEENAYQQRVGSMQVRCEPYRKHYFTCVSLRILPEHHSSTIKVALSYPLRSVECLIDQVSCVNVHERLFLKEQVP</sequence>
<dbReference type="EMBL" id="JAAECE010000006">
    <property type="protein sequence ID" value="KAF1800326.1"/>
    <property type="molecule type" value="Genomic_DNA"/>
</dbReference>
<organism evidence="1 2">
    <name type="scientific">Mucor circinelloides f. lusitanicus</name>
    <name type="common">Mucor racemosus var. lusitanicus</name>
    <dbReference type="NCBI Taxonomy" id="29924"/>
    <lineage>
        <taxon>Eukaryota</taxon>
        <taxon>Fungi</taxon>
        <taxon>Fungi incertae sedis</taxon>
        <taxon>Mucoromycota</taxon>
        <taxon>Mucoromycotina</taxon>
        <taxon>Mucoromycetes</taxon>
        <taxon>Mucorales</taxon>
        <taxon>Mucorineae</taxon>
        <taxon>Mucoraceae</taxon>
        <taxon>Mucor</taxon>
    </lineage>
</organism>
<comment type="caution">
    <text evidence="1">The sequence shown here is derived from an EMBL/GenBank/DDBJ whole genome shotgun (WGS) entry which is preliminary data.</text>
</comment>
<evidence type="ECO:0000313" key="2">
    <source>
        <dbReference type="Proteomes" id="UP000469890"/>
    </source>
</evidence>
<name>A0A8H4EZG9_MUCCL</name>
<reference evidence="1 2" key="1">
    <citation type="submission" date="2019-09" db="EMBL/GenBank/DDBJ databases">
        <authorList>
            <consortium name="DOE Joint Genome Institute"/>
            <person name="Mondo S.J."/>
            <person name="Navarro-Mendoza M.I."/>
            <person name="Perez-Arques C."/>
            <person name="Panchal S."/>
            <person name="Nicolas F.E."/>
            <person name="Ganguly P."/>
            <person name="Pangilinan J."/>
            <person name="Grigoriev I."/>
            <person name="Heitman J."/>
            <person name="Sanya K."/>
            <person name="Garre V."/>
        </authorList>
    </citation>
    <scope>NUCLEOTIDE SEQUENCE [LARGE SCALE GENOMIC DNA]</scope>
    <source>
        <strain evidence="1 2">MU402</strain>
    </source>
</reference>
<dbReference type="AlphaFoldDB" id="A0A8H4EZG9"/>
<accession>A0A8H4EZG9</accession>